<gene>
    <name evidence="1" type="ORF">TSG867_LOCUS23009</name>
</gene>
<reference evidence="1" key="1">
    <citation type="submission" date="2021-02" db="EMBL/GenBank/DDBJ databases">
        <authorList>
            <person name="Nowell W R."/>
        </authorList>
    </citation>
    <scope>NUCLEOTIDE SEQUENCE</scope>
</reference>
<evidence type="ECO:0000313" key="2">
    <source>
        <dbReference type="Proteomes" id="UP000663862"/>
    </source>
</evidence>
<dbReference type="PANTHER" id="PTHR36649">
    <property type="entry name" value="UBIQUITIN-LIKE DOMAIN-CONTAINING PROTEIN"/>
    <property type="match status" value="1"/>
</dbReference>
<organism evidence="1 2">
    <name type="scientific">Rotaria socialis</name>
    <dbReference type="NCBI Taxonomy" id="392032"/>
    <lineage>
        <taxon>Eukaryota</taxon>
        <taxon>Metazoa</taxon>
        <taxon>Spiralia</taxon>
        <taxon>Gnathifera</taxon>
        <taxon>Rotifera</taxon>
        <taxon>Eurotatoria</taxon>
        <taxon>Bdelloidea</taxon>
        <taxon>Philodinida</taxon>
        <taxon>Philodinidae</taxon>
        <taxon>Rotaria</taxon>
    </lineage>
</organism>
<protein>
    <submittedName>
        <fullName evidence="1">Uncharacterized protein</fullName>
    </submittedName>
</protein>
<dbReference type="AlphaFoldDB" id="A0A820XAW8"/>
<dbReference type="SUPFAM" id="SSF56399">
    <property type="entry name" value="ADP-ribosylation"/>
    <property type="match status" value="1"/>
</dbReference>
<dbReference type="Proteomes" id="UP000663862">
    <property type="component" value="Unassembled WGS sequence"/>
</dbReference>
<dbReference type="Gene3D" id="3.90.228.10">
    <property type="match status" value="1"/>
</dbReference>
<comment type="caution">
    <text evidence="1">The sequence shown here is derived from an EMBL/GenBank/DDBJ whole genome shotgun (WGS) entry which is preliminary data.</text>
</comment>
<dbReference type="PANTHER" id="PTHR36649:SF28">
    <property type="entry name" value="UBIQUITIN-LIKE DOMAIN-CONTAINING PROTEIN"/>
    <property type="match status" value="1"/>
</dbReference>
<name>A0A820XAW8_9BILA</name>
<proteinExistence type="predicted"/>
<sequence>MELVSMLQILAVGSNNVGEFGKLRKQAEQRMLDMLDERRKFGTNKPPVIHGHIDALSSNPLSMTFSFYNNDKLLKLEEWNISTTIIKKQFCAQICDHYQIDQSSNKFEVIKVVQEKEDNGSDIFVVHTLVHPPHGETVTKELMTNDQKSYDLVHKLQSLLKHNIRLITLGHFGMQVMNPKWNRVYGHVLSEPGSTFWPGIINRGGKPYFCPKGWKRYSLKVADNEAEFDRRWGTWHIAYHGTKGELVSAILQSGLKVSTHGCYLKRPSVYVSPSIEYSAHPRYSRIWQNSGSGKYYQLVLQCRVNPRVVSDENVHLETLLKNKAVVIDPNFTNKELEWVIPGANSKDEYITDDIVCYGLMVRSSDVHPEKLPPSHWWSVSNCWK</sequence>
<evidence type="ECO:0000313" key="1">
    <source>
        <dbReference type="EMBL" id="CAF4527287.1"/>
    </source>
</evidence>
<dbReference type="EMBL" id="CAJOBQ010001933">
    <property type="protein sequence ID" value="CAF4527287.1"/>
    <property type="molecule type" value="Genomic_DNA"/>
</dbReference>
<accession>A0A820XAW8</accession>